<protein>
    <recommendedName>
        <fullName evidence="9">Insulin-like domain-containing protein</fullName>
    </recommendedName>
</protein>
<dbReference type="PROSITE" id="PS00262">
    <property type="entry name" value="INSULIN"/>
    <property type="match status" value="1"/>
</dbReference>
<evidence type="ECO:0000256" key="4">
    <source>
        <dbReference type="ARBA" id="ARBA00022525"/>
    </source>
</evidence>
<feature type="signal peptide" evidence="8">
    <location>
        <begin position="1"/>
        <end position="23"/>
    </location>
</feature>
<keyword evidence="6" id="KW-0372">Hormone</keyword>
<dbReference type="SUPFAM" id="SSF56994">
    <property type="entry name" value="Insulin-like"/>
    <property type="match status" value="1"/>
</dbReference>
<evidence type="ECO:0000256" key="5">
    <source>
        <dbReference type="ARBA" id="ARBA00022685"/>
    </source>
</evidence>
<dbReference type="PANTHER" id="PTHR12004">
    <property type="entry name" value="RELAXIN"/>
    <property type="match status" value="1"/>
</dbReference>
<keyword evidence="8" id="KW-0732">Signal</keyword>
<evidence type="ECO:0000256" key="6">
    <source>
        <dbReference type="ARBA" id="ARBA00022702"/>
    </source>
</evidence>
<keyword evidence="4" id="KW-0964">Secreted</keyword>
<dbReference type="Proteomes" id="UP000826234">
    <property type="component" value="Unassembled WGS sequence"/>
</dbReference>
<evidence type="ECO:0000256" key="7">
    <source>
        <dbReference type="ARBA" id="ARBA00023157"/>
    </source>
</evidence>
<dbReference type="CDD" id="cd04365">
    <property type="entry name" value="IlGF_relaxin_like"/>
    <property type="match status" value="1"/>
</dbReference>
<comment type="subcellular location">
    <subcellularLocation>
        <location evidence="1">Secreted</location>
    </subcellularLocation>
</comment>
<dbReference type="InterPro" id="IPR016179">
    <property type="entry name" value="Insulin-like"/>
</dbReference>
<dbReference type="EMBL" id="JAIPUX010000439">
    <property type="protein sequence ID" value="KAH0628312.1"/>
    <property type="molecule type" value="Genomic_DNA"/>
</dbReference>
<proteinExistence type="inferred from homology"/>
<evidence type="ECO:0000313" key="10">
    <source>
        <dbReference type="EMBL" id="KAH0628312.1"/>
    </source>
</evidence>
<evidence type="ECO:0000256" key="1">
    <source>
        <dbReference type="ARBA" id="ARBA00004613"/>
    </source>
</evidence>
<evidence type="ECO:0000256" key="3">
    <source>
        <dbReference type="ARBA" id="ARBA00011207"/>
    </source>
</evidence>
<name>A0ABQ7TFQ8_PHRPL</name>
<comment type="subunit">
    <text evidence="3">Heterodimer of a B chain and an A chain linked by two disulfide bonds.</text>
</comment>
<dbReference type="PANTHER" id="PTHR12004:SF13">
    <property type="entry name" value="PRORELAXIN H2"/>
    <property type="match status" value="1"/>
</dbReference>
<comment type="similarity">
    <text evidence="2">Belongs to the insulin family.</text>
</comment>
<dbReference type="SMART" id="SM00078">
    <property type="entry name" value="IlGF"/>
    <property type="match status" value="1"/>
</dbReference>
<dbReference type="InterPro" id="IPR051042">
    <property type="entry name" value="Repro_Hormone_Insulin-like"/>
</dbReference>
<dbReference type="InterPro" id="IPR036438">
    <property type="entry name" value="Insulin-like_sf"/>
</dbReference>
<keyword evidence="7" id="KW-1015">Disulfide bond</keyword>
<dbReference type="Gene3D" id="1.10.100.10">
    <property type="entry name" value="Insulin-like"/>
    <property type="match status" value="1"/>
</dbReference>
<feature type="domain" description="Insulin-like" evidence="9">
    <location>
        <begin position="40"/>
        <end position="194"/>
    </location>
</feature>
<evidence type="ECO:0000259" key="9">
    <source>
        <dbReference type="SMART" id="SM00078"/>
    </source>
</evidence>
<comment type="caution">
    <text evidence="10">The sequence shown here is derived from an EMBL/GenBank/DDBJ whole genome shotgun (WGS) entry which is preliminary data.</text>
</comment>
<feature type="chain" id="PRO_5046182472" description="Insulin-like domain-containing protein" evidence="8">
    <location>
        <begin position="24"/>
        <end position="194"/>
    </location>
</feature>
<keyword evidence="5" id="KW-0165">Cleavage on pair of basic residues</keyword>
<keyword evidence="11" id="KW-1185">Reference proteome</keyword>
<sequence>METRLLLLKLLLLLLLLLQGILPLRSAQEEEEEEEAAGAVRLCGRDFIRAIIFTCGGSRWKRILSSPPDQPQRTPSDFVQVSGNKGLEDNNLLSVLDPMLEQLRSGSKPAEQQLPKDLFNLYDDYIASVPASDNFNQYRDAARKRGGEIGLANSKGLNSFPWVKYPRRKRNSPATVSEICCKFGCTQKHLSKIC</sequence>
<gene>
    <name evidence="10" type="ORF">JD844_009268</name>
</gene>
<organism evidence="10 11">
    <name type="scientific">Phrynosoma platyrhinos</name>
    <name type="common">Desert horned lizard</name>
    <dbReference type="NCBI Taxonomy" id="52577"/>
    <lineage>
        <taxon>Eukaryota</taxon>
        <taxon>Metazoa</taxon>
        <taxon>Chordata</taxon>
        <taxon>Craniata</taxon>
        <taxon>Vertebrata</taxon>
        <taxon>Euteleostomi</taxon>
        <taxon>Lepidosauria</taxon>
        <taxon>Squamata</taxon>
        <taxon>Bifurcata</taxon>
        <taxon>Unidentata</taxon>
        <taxon>Episquamata</taxon>
        <taxon>Toxicofera</taxon>
        <taxon>Iguania</taxon>
        <taxon>Phrynosomatidae</taxon>
        <taxon>Phrynosomatinae</taxon>
        <taxon>Phrynosoma</taxon>
    </lineage>
</organism>
<accession>A0ABQ7TFQ8</accession>
<evidence type="ECO:0000256" key="2">
    <source>
        <dbReference type="ARBA" id="ARBA00009034"/>
    </source>
</evidence>
<reference evidence="10 11" key="1">
    <citation type="journal article" date="2022" name="Gigascience">
        <title>A chromosome-level genome assembly and annotation of the desert horned lizard, Phrynosoma platyrhinos, provides insight into chromosomal rearrangements among reptiles.</title>
        <authorList>
            <person name="Koochekian N."/>
            <person name="Ascanio A."/>
            <person name="Farleigh K."/>
            <person name="Card D.C."/>
            <person name="Schield D.R."/>
            <person name="Castoe T.A."/>
            <person name="Jezkova T."/>
        </authorList>
    </citation>
    <scope>NUCLEOTIDE SEQUENCE [LARGE SCALE GENOMIC DNA]</scope>
    <source>
        <strain evidence="10">NK-2021</strain>
    </source>
</reference>
<evidence type="ECO:0000313" key="11">
    <source>
        <dbReference type="Proteomes" id="UP000826234"/>
    </source>
</evidence>
<dbReference type="InterPro" id="IPR022353">
    <property type="entry name" value="Insulin_CS"/>
</dbReference>
<evidence type="ECO:0000256" key="8">
    <source>
        <dbReference type="SAM" id="SignalP"/>
    </source>
</evidence>